<dbReference type="GO" id="GO:0016020">
    <property type="term" value="C:membrane"/>
    <property type="evidence" value="ECO:0007669"/>
    <property type="project" value="TreeGrafter"/>
</dbReference>
<protein>
    <submittedName>
        <fullName evidence="2">Uncharacterized protein MANES_16G021200</fullName>
    </submittedName>
</protein>
<evidence type="ECO:0000313" key="2">
    <source>
        <dbReference type="EMBL" id="MBW94828.1"/>
    </source>
</evidence>
<dbReference type="InterPro" id="IPR050187">
    <property type="entry name" value="Lipid_Phosphate_FormReg"/>
</dbReference>
<dbReference type="EMBL" id="GGEC01014345">
    <property type="protein sequence ID" value="MBW94828.1"/>
    <property type="molecule type" value="Transcribed_RNA"/>
</dbReference>
<feature type="domain" description="DAGKc" evidence="1">
    <location>
        <begin position="111"/>
        <end position="209"/>
    </location>
</feature>
<dbReference type="PROSITE" id="PS50146">
    <property type="entry name" value="DAGK"/>
    <property type="match status" value="1"/>
</dbReference>
<name>A0A2P2JMY3_RHIMU</name>
<dbReference type="PANTHER" id="PTHR12358">
    <property type="entry name" value="SPHINGOSINE KINASE"/>
    <property type="match status" value="1"/>
</dbReference>
<dbReference type="Pfam" id="PF00781">
    <property type="entry name" value="DAGK_cat"/>
    <property type="match status" value="1"/>
</dbReference>
<evidence type="ECO:0000259" key="1">
    <source>
        <dbReference type="PROSITE" id="PS50146"/>
    </source>
</evidence>
<dbReference type="SUPFAM" id="SSF111331">
    <property type="entry name" value="NAD kinase/diacylglycerol kinase-like"/>
    <property type="match status" value="1"/>
</dbReference>
<sequence length="224" mass="25218">MVGPESSPPQPIMSGRGILNGALTEVVFTSDGMLRWTDVKQRWLTMEKEVLGFEIQGDKIRIKALVENRDGICCFRSTEDLVRKDFVFEPLTTDSQKLWCQHLRDYLDSLGRPKTLFIFVNPYGGKKKASKIFLNVVRPLLEDAGIQMIVQETKHRLHAKEVASTLNLAKFDGIVCVSGDGTLVEVVNGLLGRQDWSTAIKMPLGIIPGADKKYVRIQVQEMVW</sequence>
<dbReference type="InterPro" id="IPR016064">
    <property type="entry name" value="NAD/diacylglycerol_kinase_sf"/>
</dbReference>
<dbReference type="GO" id="GO:0016773">
    <property type="term" value="F:phosphotransferase activity, alcohol group as acceptor"/>
    <property type="evidence" value="ECO:0007669"/>
    <property type="project" value="UniProtKB-ARBA"/>
</dbReference>
<dbReference type="InterPro" id="IPR017438">
    <property type="entry name" value="ATP-NAD_kinase_N"/>
</dbReference>
<dbReference type="Gene3D" id="3.40.50.10330">
    <property type="entry name" value="Probable inorganic polyphosphate/atp-NAD kinase, domain 1"/>
    <property type="match status" value="1"/>
</dbReference>
<dbReference type="GO" id="GO:0046512">
    <property type="term" value="P:sphingosine biosynthetic process"/>
    <property type="evidence" value="ECO:0007669"/>
    <property type="project" value="TreeGrafter"/>
</dbReference>
<dbReference type="GO" id="GO:0005737">
    <property type="term" value="C:cytoplasm"/>
    <property type="evidence" value="ECO:0007669"/>
    <property type="project" value="TreeGrafter"/>
</dbReference>
<reference evidence="2" key="1">
    <citation type="submission" date="2018-02" db="EMBL/GenBank/DDBJ databases">
        <title>Rhizophora mucronata_Transcriptome.</title>
        <authorList>
            <person name="Meera S.P."/>
            <person name="Sreeshan A."/>
            <person name="Augustine A."/>
        </authorList>
    </citation>
    <scope>NUCLEOTIDE SEQUENCE</scope>
    <source>
        <tissue evidence="2">Leaf</tissue>
    </source>
</reference>
<dbReference type="PANTHER" id="PTHR12358:SF31">
    <property type="entry name" value="ACYLGLYCEROL KINASE, MITOCHONDRIAL"/>
    <property type="match status" value="1"/>
</dbReference>
<dbReference type="AlphaFoldDB" id="A0A2P2JMY3"/>
<dbReference type="GO" id="GO:0001727">
    <property type="term" value="F:lipid kinase activity"/>
    <property type="evidence" value="ECO:0007669"/>
    <property type="project" value="TreeGrafter"/>
</dbReference>
<organism evidence="2">
    <name type="scientific">Rhizophora mucronata</name>
    <name type="common">Asiatic mangrove</name>
    <dbReference type="NCBI Taxonomy" id="61149"/>
    <lineage>
        <taxon>Eukaryota</taxon>
        <taxon>Viridiplantae</taxon>
        <taxon>Streptophyta</taxon>
        <taxon>Embryophyta</taxon>
        <taxon>Tracheophyta</taxon>
        <taxon>Spermatophyta</taxon>
        <taxon>Magnoliopsida</taxon>
        <taxon>eudicotyledons</taxon>
        <taxon>Gunneridae</taxon>
        <taxon>Pentapetalae</taxon>
        <taxon>rosids</taxon>
        <taxon>fabids</taxon>
        <taxon>Malpighiales</taxon>
        <taxon>Rhizophoraceae</taxon>
        <taxon>Rhizophora</taxon>
    </lineage>
</organism>
<dbReference type="InterPro" id="IPR001206">
    <property type="entry name" value="Diacylglycerol_kinase_cat_dom"/>
</dbReference>
<accession>A0A2P2JMY3</accession>
<proteinExistence type="predicted"/>